<sequence>MTRAELERASNLLKEAAEATDGDVQERLYEQSDQLAKLATREQGPDHGRLARHMTVLHDLAEDLDGDVAETVREARSEVLEYRKGVPGV</sequence>
<dbReference type="InterPro" id="IPR055975">
    <property type="entry name" value="DUF7553"/>
</dbReference>
<dbReference type="OrthoDB" id="197463at2157"/>
<reference evidence="2" key="1">
    <citation type="submission" date="2015-03" db="EMBL/GenBank/DDBJ databases">
        <authorList>
            <person name="Urmite Genomes"/>
        </authorList>
    </citation>
    <scope>NUCLEOTIDE SEQUENCE [LARGE SCALE GENOMIC DNA]</scope>
    <source>
        <strain evidence="2">Arc-Hr</strain>
    </source>
</reference>
<protein>
    <submittedName>
        <fullName evidence="1">Uncharacterized protein</fullName>
    </submittedName>
</protein>
<proteinExistence type="predicted"/>
<dbReference type="EMBL" id="CSTE01000001">
    <property type="protein sequence ID" value="CQR49197.1"/>
    <property type="molecule type" value="Genomic_DNA"/>
</dbReference>
<evidence type="ECO:0000313" key="2">
    <source>
        <dbReference type="Proteomes" id="UP000198902"/>
    </source>
</evidence>
<dbReference type="Proteomes" id="UP000198902">
    <property type="component" value="Unassembled WGS sequence"/>
</dbReference>
<dbReference type="AlphaFoldDB" id="A0A0D6JMR2"/>
<evidence type="ECO:0000313" key="1">
    <source>
        <dbReference type="EMBL" id="CQR49197.1"/>
    </source>
</evidence>
<accession>A0A0D6JMR2</accession>
<dbReference type="RefSeq" id="WP_007275806.1">
    <property type="nucleotide sequence ID" value="NZ_CABLRR010000001.1"/>
</dbReference>
<organism evidence="1 2">
    <name type="scientific">Haloferax massiliensis</name>
    <dbReference type="NCBI Taxonomy" id="1476858"/>
    <lineage>
        <taxon>Archaea</taxon>
        <taxon>Methanobacteriati</taxon>
        <taxon>Methanobacteriota</taxon>
        <taxon>Stenosarchaea group</taxon>
        <taxon>Halobacteria</taxon>
        <taxon>Halobacteriales</taxon>
        <taxon>Haloferacaceae</taxon>
        <taxon>Haloferax</taxon>
    </lineage>
</organism>
<dbReference type="Pfam" id="PF24430">
    <property type="entry name" value="DUF7553"/>
    <property type="match status" value="1"/>
</dbReference>
<name>A0A0D6JMR2_9EURY</name>
<gene>
    <name evidence="1" type="ORF">BN996_00654</name>
</gene>
<keyword evidence="2" id="KW-1185">Reference proteome</keyword>